<accession>A0ABD2PIQ7</accession>
<sequence length="104" mass="12051">MRVSLNGAARIGWQHRRQRRLVRSREICSQQETEKKMPIVDSLRGFLRGLEQDMGRGLENIRASLRSDSQASPEHQLAHSSSDQDQDHDEQYHLCSSTSELHQR</sequence>
<dbReference type="EMBL" id="JBJKFK010007762">
    <property type="protein sequence ID" value="KAL3307291.1"/>
    <property type="molecule type" value="Genomic_DNA"/>
</dbReference>
<evidence type="ECO:0000256" key="1">
    <source>
        <dbReference type="SAM" id="MobiDB-lite"/>
    </source>
</evidence>
<feature type="compositionally biased region" description="Polar residues" evidence="1">
    <location>
        <begin position="94"/>
        <end position="104"/>
    </location>
</feature>
<evidence type="ECO:0000313" key="2">
    <source>
        <dbReference type="EMBL" id="KAL3307291.1"/>
    </source>
</evidence>
<feature type="region of interest" description="Disordered" evidence="1">
    <location>
        <begin position="64"/>
        <end position="104"/>
    </location>
</feature>
<dbReference type="AlphaFoldDB" id="A0ABD2PIQ7"/>
<organism evidence="2 3">
    <name type="scientific">Cichlidogyrus casuarinus</name>
    <dbReference type="NCBI Taxonomy" id="1844966"/>
    <lineage>
        <taxon>Eukaryota</taxon>
        <taxon>Metazoa</taxon>
        <taxon>Spiralia</taxon>
        <taxon>Lophotrochozoa</taxon>
        <taxon>Platyhelminthes</taxon>
        <taxon>Monogenea</taxon>
        <taxon>Monopisthocotylea</taxon>
        <taxon>Dactylogyridea</taxon>
        <taxon>Ancyrocephalidae</taxon>
        <taxon>Cichlidogyrus</taxon>
    </lineage>
</organism>
<comment type="caution">
    <text evidence="2">The sequence shown here is derived from an EMBL/GenBank/DDBJ whole genome shotgun (WGS) entry which is preliminary data.</text>
</comment>
<dbReference type="Proteomes" id="UP001626550">
    <property type="component" value="Unassembled WGS sequence"/>
</dbReference>
<proteinExistence type="predicted"/>
<name>A0ABD2PIQ7_9PLAT</name>
<reference evidence="2 3" key="1">
    <citation type="submission" date="2024-11" db="EMBL/GenBank/DDBJ databases">
        <title>Adaptive evolution of stress response genes in parasites aligns with host niche diversity.</title>
        <authorList>
            <person name="Hahn C."/>
            <person name="Resl P."/>
        </authorList>
    </citation>
    <scope>NUCLEOTIDE SEQUENCE [LARGE SCALE GENOMIC DNA]</scope>
    <source>
        <strain evidence="2">EGGRZ-B1_66</strain>
        <tissue evidence="2">Body</tissue>
    </source>
</reference>
<protein>
    <submittedName>
        <fullName evidence="2">Uncharacterized protein</fullName>
    </submittedName>
</protein>
<keyword evidence="3" id="KW-1185">Reference proteome</keyword>
<evidence type="ECO:0000313" key="3">
    <source>
        <dbReference type="Proteomes" id="UP001626550"/>
    </source>
</evidence>
<gene>
    <name evidence="2" type="ORF">Ciccas_014199</name>
</gene>